<dbReference type="EMBL" id="MFIA01000023">
    <property type="protein sequence ID" value="OGF82534.1"/>
    <property type="molecule type" value="Genomic_DNA"/>
</dbReference>
<name>A0A1F5X3R7_9BACT</name>
<proteinExistence type="predicted"/>
<evidence type="ECO:0000313" key="2">
    <source>
        <dbReference type="Proteomes" id="UP000178046"/>
    </source>
</evidence>
<sequence length="69" mass="8015">MANIIIEIPKEVLKRGGNRKFLVVDPKEFAKDLKRSWEMSDALEASRLGRREHRLGKTKVLKSLKQLIK</sequence>
<comment type="caution">
    <text evidence="1">The sequence shown here is derived from an EMBL/GenBank/DDBJ whole genome shotgun (WGS) entry which is preliminary data.</text>
</comment>
<gene>
    <name evidence="1" type="ORF">A2924_02025</name>
</gene>
<protein>
    <submittedName>
        <fullName evidence="1">Uncharacterized protein</fullName>
    </submittedName>
</protein>
<dbReference type="AlphaFoldDB" id="A0A1F5X3R7"/>
<dbReference type="Proteomes" id="UP000178046">
    <property type="component" value="Unassembled WGS sequence"/>
</dbReference>
<evidence type="ECO:0000313" key="1">
    <source>
        <dbReference type="EMBL" id="OGF82534.1"/>
    </source>
</evidence>
<accession>A0A1F5X3R7</accession>
<organism evidence="1 2">
    <name type="scientific">Candidatus Giovannonibacteria bacterium RIFCSPLOWO2_01_FULL_44_16</name>
    <dbReference type="NCBI Taxonomy" id="1798348"/>
    <lineage>
        <taxon>Bacteria</taxon>
        <taxon>Candidatus Giovannoniibacteriota</taxon>
    </lineage>
</organism>
<reference evidence="1 2" key="1">
    <citation type="journal article" date="2016" name="Nat. Commun.">
        <title>Thousands of microbial genomes shed light on interconnected biogeochemical processes in an aquifer system.</title>
        <authorList>
            <person name="Anantharaman K."/>
            <person name="Brown C.T."/>
            <person name="Hug L.A."/>
            <person name="Sharon I."/>
            <person name="Castelle C.J."/>
            <person name="Probst A.J."/>
            <person name="Thomas B.C."/>
            <person name="Singh A."/>
            <person name="Wilkins M.J."/>
            <person name="Karaoz U."/>
            <person name="Brodie E.L."/>
            <person name="Williams K.H."/>
            <person name="Hubbard S.S."/>
            <person name="Banfield J.F."/>
        </authorList>
    </citation>
    <scope>NUCLEOTIDE SEQUENCE [LARGE SCALE GENOMIC DNA]</scope>
</reference>